<proteinExistence type="predicted"/>
<reference evidence="1" key="1">
    <citation type="submission" date="2022-04" db="EMBL/GenBank/DDBJ databases">
        <title>Jade perch genome.</title>
        <authorList>
            <person name="Chao B."/>
        </authorList>
    </citation>
    <scope>NUCLEOTIDE SEQUENCE</scope>
    <source>
        <strain evidence="1">CB-2022</strain>
    </source>
</reference>
<sequence>MPLGRVITVPGSDGETSPGRDRDVAQVSREKPPQEQALSAEKHFKIAPLFLRAKQHRKSKQRRDDGKSVERLQKSVPPPPPPPQSPDVQQVGGLHLTERGQVSSSALHVCLKGIQTSNPSFPVQAVFSKLQRKASERLQEAGSTAEDSQDPSIPQSHLKEKRKRGSESSDRVAKRARSSLSAEGVVGLGCRPVSTQEGATLTVKKQPGGNRLSRTRRLRRQSESPVSNHEPDSHFVSPSDSRPHKTSDIPQRDSSFEDTLWTDKYSPQHSSEVIGNSASVKKLQCWLKKWKLRADCDERRKMEERKREENSNDSWDCGDFQGEAGTEDDREELLCNTLLITGPPGVGKTAAVYACSQELGFKVFEVNCSSQRSGRHVLAQLKEATQSHLVEMSGKDPLKPTYFNNYNINSCTPKSDSLPGKTVPLKNVTSTSKKRAARNSGRSSRKEKANPATVTLANYFKMQAKADRFHSSGLSPSEKPDGKESGTPSPSSDQTVAQNKKTATSLILFEEVDVIFDDDVGFLAAIKTFMTTTKRPVILTTNDPSFRERFNCSMEEIIFKTPSHVTVCSYLQLVALAENVRLELEDVCSLLRLFGGDIRRCLLQLQLWVNSGGGRASLSGSFPKEPTAVQHSSVTEGGDANSQLPRCDTGCTASMLGLQPRQVWSDTDMIKFLRLLAESWRGGVPLLYSNLELLLPISAKGTSVCFQDTGAGAGLQSELAPSDIDRRIQQLDGNIGPKQSTTISKSNVRYISRLSRRKCISTLDTTSPSISQKRTFSSKSAPYSRYKTKQNAARLATDCLDALTDFFDLMSYLDATTPAAAPLTSGSCRPDAFAWTGAEIKDGLLDEMNEEEEGEVGKSQSKERLFDIQAAVEGFGCHRCCSRVSVAQKYSQETRLERLTLPASSKRRSFSFSFQPLCDPNVSQKRYELSRTVLSSEAFSLLGNRQAVSVDYMPVLRHIFHFQREQQQREEPIRCLKYLSSKHLGLSKSTIQLLAEDFS</sequence>
<evidence type="ECO:0000313" key="2">
    <source>
        <dbReference type="Proteomes" id="UP000831701"/>
    </source>
</evidence>
<dbReference type="EMBL" id="CM041553">
    <property type="protein sequence ID" value="KAI3353305.1"/>
    <property type="molecule type" value="Genomic_DNA"/>
</dbReference>
<accession>A0ACB8VCS8</accession>
<dbReference type="Proteomes" id="UP000831701">
    <property type="component" value="Chromosome 23"/>
</dbReference>
<comment type="caution">
    <text evidence="1">The sequence shown here is derived from an EMBL/GenBank/DDBJ whole genome shotgun (WGS) entry which is preliminary data.</text>
</comment>
<name>A0ACB8VCS8_9TELE</name>
<evidence type="ECO:0000313" key="1">
    <source>
        <dbReference type="EMBL" id="KAI3353305.1"/>
    </source>
</evidence>
<protein>
    <submittedName>
        <fullName evidence="1">Uncharacterized protein</fullName>
    </submittedName>
</protein>
<keyword evidence="2" id="KW-1185">Reference proteome</keyword>
<gene>
    <name evidence="1" type="ORF">L3Q82_019846</name>
</gene>
<organism evidence="1 2">
    <name type="scientific">Scortum barcoo</name>
    <name type="common">barcoo grunter</name>
    <dbReference type="NCBI Taxonomy" id="214431"/>
    <lineage>
        <taxon>Eukaryota</taxon>
        <taxon>Metazoa</taxon>
        <taxon>Chordata</taxon>
        <taxon>Craniata</taxon>
        <taxon>Vertebrata</taxon>
        <taxon>Euteleostomi</taxon>
        <taxon>Actinopterygii</taxon>
        <taxon>Neopterygii</taxon>
        <taxon>Teleostei</taxon>
        <taxon>Neoteleostei</taxon>
        <taxon>Acanthomorphata</taxon>
        <taxon>Eupercaria</taxon>
        <taxon>Centrarchiformes</taxon>
        <taxon>Terapontoidei</taxon>
        <taxon>Terapontidae</taxon>
        <taxon>Scortum</taxon>
    </lineage>
</organism>